<keyword evidence="2" id="KW-0732">Signal</keyword>
<feature type="region of interest" description="Disordered" evidence="1">
    <location>
        <begin position="117"/>
        <end position="138"/>
    </location>
</feature>
<dbReference type="EMBL" id="JANPWE010000002">
    <property type="protein sequence ID" value="MCR6545141.1"/>
    <property type="molecule type" value="Genomic_DNA"/>
</dbReference>
<evidence type="ECO:0000256" key="1">
    <source>
        <dbReference type="SAM" id="MobiDB-lite"/>
    </source>
</evidence>
<keyword evidence="5" id="KW-1185">Reference proteome</keyword>
<proteinExistence type="predicted"/>
<dbReference type="RefSeq" id="WP_089608806.1">
    <property type="nucleotide sequence ID" value="NZ_CP022121.1"/>
</dbReference>
<dbReference type="Gene3D" id="3.10.450.40">
    <property type="match status" value="2"/>
</dbReference>
<feature type="compositionally biased region" description="Acidic residues" evidence="1">
    <location>
        <begin position="121"/>
        <end position="137"/>
    </location>
</feature>
<sequence length="242" mass="25557">MDKKKIATLALVGVLALGGTGTAFAISANSASQNNPKAMSDEQAIETETQDENVVLPTGGIDQASAEQKALASIPGGVVVTSELEEENGAIVYGVEIKTGNAVHDVKVDAITGAILKSDQDGDNESNEQGEENDEQELNAANTKTSITEEQAKQVALASVKDGVLKELELEDEDGVVVYGVEIQSGSNIYDVKVDANSGSILKMDQDNEKDEKGNIEKESKSGDNNNVLHENDNEDSDGYKD</sequence>
<feature type="domain" description="PepSY" evidence="3">
    <location>
        <begin position="61"/>
        <end position="118"/>
    </location>
</feature>
<organism evidence="4 5">
    <name type="scientific">Dehalobacterium formicoaceticum</name>
    <dbReference type="NCBI Taxonomy" id="51515"/>
    <lineage>
        <taxon>Bacteria</taxon>
        <taxon>Bacillati</taxon>
        <taxon>Bacillota</taxon>
        <taxon>Clostridia</taxon>
        <taxon>Eubacteriales</taxon>
        <taxon>Peptococcaceae</taxon>
        <taxon>Dehalobacterium</taxon>
    </lineage>
</organism>
<evidence type="ECO:0000313" key="5">
    <source>
        <dbReference type="Proteomes" id="UP001524944"/>
    </source>
</evidence>
<dbReference type="InterPro" id="IPR025711">
    <property type="entry name" value="PepSY"/>
</dbReference>
<evidence type="ECO:0000313" key="4">
    <source>
        <dbReference type="EMBL" id="MCR6545141.1"/>
    </source>
</evidence>
<reference evidence="4 5" key="1">
    <citation type="submission" date="2022-08" db="EMBL/GenBank/DDBJ databases">
        <title>Proteogenomics of the novel Dehalobacterium formicoaceticum strain EZ94 highlights a key role of methyltransferases during anaerobic dichloromethane degradation.</title>
        <authorList>
            <person name="Wasmund K."/>
        </authorList>
    </citation>
    <scope>NUCLEOTIDE SEQUENCE [LARGE SCALE GENOMIC DNA]</scope>
    <source>
        <strain evidence="4 5">EZ94</strain>
    </source>
</reference>
<feature type="domain" description="PepSY" evidence="3">
    <location>
        <begin position="147"/>
        <end position="204"/>
    </location>
</feature>
<feature type="signal peptide" evidence="2">
    <location>
        <begin position="1"/>
        <end position="25"/>
    </location>
</feature>
<dbReference type="Pfam" id="PF03413">
    <property type="entry name" value="PepSY"/>
    <property type="match status" value="2"/>
</dbReference>
<accession>A0ABT1Y621</accession>
<feature type="region of interest" description="Disordered" evidence="1">
    <location>
        <begin position="196"/>
        <end position="242"/>
    </location>
</feature>
<name>A0ABT1Y621_9FIRM</name>
<feature type="chain" id="PRO_5046277703" evidence="2">
    <location>
        <begin position="26"/>
        <end position="242"/>
    </location>
</feature>
<evidence type="ECO:0000256" key="2">
    <source>
        <dbReference type="SAM" id="SignalP"/>
    </source>
</evidence>
<protein>
    <submittedName>
        <fullName evidence="4">PepSY domain-containing protein</fullName>
    </submittedName>
</protein>
<feature type="compositionally biased region" description="Basic and acidic residues" evidence="1">
    <location>
        <begin position="204"/>
        <end position="222"/>
    </location>
</feature>
<feature type="compositionally biased region" description="Acidic residues" evidence="1">
    <location>
        <begin position="233"/>
        <end position="242"/>
    </location>
</feature>
<evidence type="ECO:0000259" key="3">
    <source>
        <dbReference type="Pfam" id="PF03413"/>
    </source>
</evidence>
<comment type="caution">
    <text evidence="4">The sequence shown here is derived from an EMBL/GenBank/DDBJ whole genome shotgun (WGS) entry which is preliminary data.</text>
</comment>
<dbReference type="Proteomes" id="UP001524944">
    <property type="component" value="Unassembled WGS sequence"/>
</dbReference>
<gene>
    <name evidence="4" type="ORF">NVS47_06365</name>
</gene>